<protein>
    <recommendedName>
        <fullName evidence="4">Lipoprotein</fullName>
    </recommendedName>
</protein>
<accession>A0ABS7CYA7</accession>
<comment type="caution">
    <text evidence="2">The sequence shown here is derived from an EMBL/GenBank/DDBJ whole genome shotgun (WGS) entry which is preliminary data.</text>
</comment>
<feature type="signal peptide" evidence="1">
    <location>
        <begin position="1"/>
        <end position="20"/>
    </location>
</feature>
<keyword evidence="1" id="KW-0732">Signal</keyword>
<sequence>MKTKPVIAALLSCCCILALSSCDKEDVKLTRELYFEADMDGKSMLLPEGKDGYESKATVYTTANTLGCVESQNMLLTKTNDTKKSLEISFVKQQTSCASSCTQSKAMLQEGAYAYRKETTSSDQITVDGVIIRYTDIYGKVWRTDLRSADHSNNSFTVTSIEENKMDNRSEMLVTAEFNCTLYDADGNEMTITNGKIVSRSIVCN</sequence>
<evidence type="ECO:0000313" key="3">
    <source>
        <dbReference type="Proteomes" id="UP000813018"/>
    </source>
</evidence>
<proteinExistence type="predicted"/>
<gene>
    <name evidence="2" type="ORF">K0O23_17135</name>
</gene>
<reference evidence="2 3" key="1">
    <citation type="journal article" date="2016" name="Int. J. Syst. Evol. Microbiol.">
        <title>Pontibacter aydingkolensis sp. nov., isolated from soil of a salt lake.</title>
        <authorList>
            <person name="Osman G."/>
            <person name="Zhang T."/>
            <person name="Lou K."/>
            <person name="Gao Y."/>
            <person name="Chang W."/>
            <person name="Lin Q."/>
            <person name="Yang H.M."/>
            <person name="Huo X.D."/>
            <person name="Wang N."/>
        </authorList>
    </citation>
    <scope>NUCLEOTIDE SEQUENCE [LARGE SCALE GENOMIC DNA]</scope>
    <source>
        <strain evidence="2 3">KACC 19255</strain>
    </source>
</reference>
<feature type="chain" id="PRO_5046977306" description="Lipoprotein" evidence="1">
    <location>
        <begin position="21"/>
        <end position="205"/>
    </location>
</feature>
<dbReference type="Proteomes" id="UP000813018">
    <property type="component" value="Unassembled WGS sequence"/>
</dbReference>
<dbReference type="PROSITE" id="PS51257">
    <property type="entry name" value="PROKAR_LIPOPROTEIN"/>
    <property type="match status" value="1"/>
</dbReference>
<dbReference type="RefSeq" id="WP_219878671.1">
    <property type="nucleotide sequence ID" value="NZ_JAHYXK010000019.1"/>
</dbReference>
<organism evidence="2 3">
    <name type="scientific">Pontibacter aydingkolensis</name>
    <dbReference type="NCBI Taxonomy" id="1911536"/>
    <lineage>
        <taxon>Bacteria</taxon>
        <taxon>Pseudomonadati</taxon>
        <taxon>Bacteroidota</taxon>
        <taxon>Cytophagia</taxon>
        <taxon>Cytophagales</taxon>
        <taxon>Hymenobacteraceae</taxon>
        <taxon>Pontibacter</taxon>
    </lineage>
</organism>
<evidence type="ECO:0008006" key="4">
    <source>
        <dbReference type="Google" id="ProtNLM"/>
    </source>
</evidence>
<evidence type="ECO:0000256" key="1">
    <source>
        <dbReference type="SAM" id="SignalP"/>
    </source>
</evidence>
<evidence type="ECO:0000313" key="2">
    <source>
        <dbReference type="EMBL" id="MBW7468802.1"/>
    </source>
</evidence>
<keyword evidence="3" id="KW-1185">Reference proteome</keyword>
<name>A0ABS7CYA7_9BACT</name>
<dbReference type="EMBL" id="JAHYXK010000019">
    <property type="protein sequence ID" value="MBW7468802.1"/>
    <property type="molecule type" value="Genomic_DNA"/>
</dbReference>